<dbReference type="HOGENOM" id="CLU_1960068_0_0_1"/>
<dbReference type="VEuPathDB" id="FungiDB:MELLADRAFT_113634"/>
<dbReference type="RefSeq" id="XP_007418399.1">
    <property type="nucleotide sequence ID" value="XM_007418337.1"/>
</dbReference>
<organism evidence="3">
    <name type="scientific">Melampsora larici-populina (strain 98AG31 / pathotype 3-4-7)</name>
    <name type="common">Poplar leaf rust fungus</name>
    <dbReference type="NCBI Taxonomy" id="747676"/>
    <lineage>
        <taxon>Eukaryota</taxon>
        <taxon>Fungi</taxon>
        <taxon>Dikarya</taxon>
        <taxon>Basidiomycota</taxon>
        <taxon>Pucciniomycotina</taxon>
        <taxon>Pucciniomycetes</taxon>
        <taxon>Pucciniales</taxon>
        <taxon>Melampsoraceae</taxon>
        <taxon>Melampsora</taxon>
    </lineage>
</organism>
<evidence type="ECO:0000256" key="1">
    <source>
        <dbReference type="SAM" id="MobiDB-lite"/>
    </source>
</evidence>
<dbReference type="InParanoid" id="F4SAJ7"/>
<protein>
    <submittedName>
        <fullName evidence="2">Uncharacterized protein</fullName>
    </submittedName>
</protein>
<feature type="compositionally biased region" description="Polar residues" evidence="1">
    <location>
        <begin position="35"/>
        <end position="44"/>
    </location>
</feature>
<reference evidence="3" key="1">
    <citation type="journal article" date="2011" name="Proc. Natl. Acad. Sci. U.S.A.">
        <title>Obligate biotrophy features unraveled by the genomic analysis of rust fungi.</title>
        <authorList>
            <person name="Duplessis S."/>
            <person name="Cuomo C.A."/>
            <person name="Lin Y.-C."/>
            <person name="Aerts A."/>
            <person name="Tisserant E."/>
            <person name="Veneault-Fourrey C."/>
            <person name="Joly D.L."/>
            <person name="Hacquard S."/>
            <person name="Amselem J."/>
            <person name="Cantarel B.L."/>
            <person name="Chiu R."/>
            <person name="Coutinho P.M."/>
            <person name="Feau N."/>
            <person name="Field M."/>
            <person name="Frey P."/>
            <person name="Gelhaye E."/>
            <person name="Goldberg J."/>
            <person name="Grabherr M.G."/>
            <person name="Kodira C.D."/>
            <person name="Kohler A."/>
            <person name="Kuees U."/>
            <person name="Lindquist E.A."/>
            <person name="Lucas S.M."/>
            <person name="Mago R."/>
            <person name="Mauceli E."/>
            <person name="Morin E."/>
            <person name="Murat C."/>
            <person name="Pangilinan J.L."/>
            <person name="Park R."/>
            <person name="Pearson M."/>
            <person name="Quesneville H."/>
            <person name="Rouhier N."/>
            <person name="Sakthikumar S."/>
            <person name="Salamov A.A."/>
            <person name="Schmutz J."/>
            <person name="Selles B."/>
            <person name="Shapiro H."/>
            <person name="Tanguay P."/>
            <person name="Tuskan G.A."/>
            <person name="Henrissat B."/>
            <person name="Van de Peer Y."/>
            <person name="Rouze P."/>
            <person name="Ellis J.G."/>
            <person name="Dodds P.N."/>
            <person name="Schein J.E."/>
            <person name="Zhong S."/>
            <person name="Hamelin R.C."/>
            <person name="Grigoriev I.V."/>
            <person name="Szabo L.J."/>
            <person name="Martin F."/>
        </authorList>
    </citation>
    <scope>NUCLEOTIDE SEQUENCE [LARGE SCALE GENOMIC DNA]</scope>
    <source>
        <strain evidence="3">98AG31 / pathotype 3-4-7</strain>
    </source>
</reference>
<feature type="compositionally biased region" description="Basic and acidic residues" evidence="1">
    <location>
        <begin position="75"/>
        <end position="91"/>
    </location>
</feature>
<accession>F4SAJ7</accession>
<dbReference type="KEGG" id="mlr:MELLADRAFT_113634"/>
<feature type="compositionally biased region" description="Gly residues" evidence="1">
    <location>
        <begin position="118"/>
        <end position="128"/>
    </location>
</feature>
<dbReference type="EMBL" id="GL883178">
    <property type="protein sequence ID" value="EGF98343.1"/>
    <property type="molecule type" value="Genomic_DNA"/>
</dbReference>
<gene>
    <name evidence="2" type="ORF">MELLADRAFT_113634</name>
</gene>
<sequence>MSHPSWQPNQHQHLARRAFGSFPWLGGLSGIGSFGMNSETSQPKEASEGNPYPKSYRNKGTLEGFITSEEEDKVEVDNKSPKVQGDKHSDQGSDSSGACAEESSKEAGKQSKKNVTSGGTGNGANGYG</sequence>
<keyword evidence="3" id="KW-1185">Reference proteome</keyword>
<evidence type="ECO:0000313" key="2">
    <source>
        <dbReference type="EMBL" id="EGF98343.1"/>
    </source>
</evidence>
<dbReference type="AlphaFoldDB" id="F4SAJ7"/>
<evidence type="ECO:0000313" key="3">
    <source>
        <dbReference type="Proteomes" id="UP000001072"/>
    </source>
</evidence>
<proteinExistence type="predicted"/>
<feature type="region of interest" description="Disordered" evidence="1">
    <location>
        <begin position="30"/>
        <end position="128"/>
    </location>
</feature>
<dbReference type="Proteomes" id="UP000001072">
    <property type="component" value="Unassembled WGS sequence"/>
</dbReference>
<dbReference type="GeneID" id="18925043"/>
<name>F4SAJ7_MELLP</name>